<keyword evidence="5" id="KW-0560">Oxidoreductase</keyword>
<dbReference type="PANTHER" id="PTHR46030:SF1">
    <property type="entry name" value="ALPHA-KETOGLUTARATE-DEPENDENT DIOXYGENASE ALKB HOMOLOG 6"/>
    <property type="match status" value="1"/>
</dbReference>
<protein>
    <recommendedName>
        <fullName evidence="8">Fe2OG dioxygenase domain-containing protein</fullName>
    </recommendedName>
</protein>
<comment type="similarity">
    <text evidence="2">Belongs to the alkB family.</text>
</comment>
<accession>W4GZJ1</accession>
<dbReference type="GeneID" id="20805848"/>
<dbReference type="RefSeq" id="XP_009826443.1">
    <property type="nucleotide sequence ID" value="XM_009828141.1"/>
</dbReference>
<dbReference type="Gene3D" id="2.60.120.590">
    <property type="entry name" value="Alpha-ketoglutarate-dependent dioxygenase AlkB-like"/>
    <property type="match status" value="1"/>
</dbReference>
<dbReference type="PANTHER" id="PTHR46030">
    <property type="entry name" value="ALPHA-KETOGLUTARATE-DEPENDENT DIOXYGENASE ALKB HOMOLOG 6"/>
    <property type="match status" value="1"/>
</dbReference>
<dbReference type="OrthoDB" id="412814at2759"/>
<keyword evidence="3" id="KW-0479">Metal-binding</keyword>
<evidence type="ECO:0000313" key="9">
    <source>
        <dbReference type="EMBL" id="ETV84751.1"/>
    </source>
</evidence>
<keyword evidence="4" id="KW-0223">Dioxygenase</keyword>
<comment type="subcellular location">
    <subcellularLocation>
        <location evidence="1">Nucleus</location>
    </subcellularLocation>
</comment>
<keyword evidence="7" id="KW-0539">Nucleus</keyword>
<dbReference type="Pfam" id="PF13532">
    <property type="entry name" value="2OG-FeII_Oxy_2"/>
    <property type="match status" value="1"/>
</dbReference>
<evidence type="ECO:0000256" key="1">
    <source>
        <dbReference type="ARBA" id="ARBA00004123"/>
    </source>
</evidence>
<reference evidence="9" key="1">
    <citation type="submission" date="2013-12" db="EMBL/GenBank/DDBJ databases">
        <title>The Genome Sequence of Aphanomyces astaci APO3.</title>
        <authorList>
            <consortium name="The Broad Institute Genomics Platform"/>
            <person name="Russ C."/>
            <person name="Tyler B."/>
            <person name="van West P."/>
            <person name="Dieguez-Uribeondo J."/>
            <person name="Young S.K."/>
            <person name="Zeng Q."/>
            <person name="Gargeya S."/>
            <person name="Fitzgerald M."/>
            <person name="Abouelleil A."/>
            <person name="Alvarado L."/>
            <person name="Chapman S.B."/>
            <person name="Gainer-Dewar J."/>
            <person name="Goldberg J."/>
            <person name="Griggs A."/>
            <person name="Gujja S."/>
            <person name="Hansen M."/>
            <person name="Howarth C."/>
            <person name="Imamovic A."/>
            <person name="Ireland A."/>
            <person name="Larimer J."/>
            <person name="McCowan C."/>
            <person name="Murphy C."/>
            <person name="Pearson M."/>
            <person name="Poon T.W."/>
            <person name="Priest M."/>
            <person name="Roberts A."/>
            <person name="Saif S."/>
            <person name="Shea T."/>
            <person name="Sykes S."/>
            <person name="Wortman J."/>
            <person name="Nusbaum C."/>
            <person name="Birren B."/>
        </authorList>
    </citation>
    <scope>NUCLEOTIDE SEQUENCE [LARGE SCALE GENOMIC DNA]</scope>
    <source>
        <strain evidence="9">APO3</strain>
    </source>
</reference>
<dbReference type="VEuPathDB" id="FungiDB:H257_03852"/>
<organism evidence="9">
    <name type="scientific">Aphanomyces astaci</name>
    <name type="common">Crayfish plague agent</name>
    <dbReference type="NCBI Taxonomy" id="112090"/>
    <lineage>
        <taxon>Eukaryota</taxon>
        <taxon>Sar</taxon>
        <taxon>Stramenopiles</taxon>
        <taxon>Oomycota</taxon>
        <taxon>Saprolegniomycetes</taxon>
        <taxon>Saprolegniales</taxon>
        <taxon>Verrucalvaceae</taxon>
        <taxon>Aphanomyces</taxon>
    </lineage>
</organism>
<dbReference type="InterPro" id="IPR027450">
    <property type="entry name" value="AlkB-like"/>
</dbReference>
<dbReference type="GO" id="GO:0046872">
    <property type="term" value="F:metal ion binding"/>
    <property type="evidence" value="ECO:0007669"/>
    <property type="project" value="UniProtKB-KW"/>
</dbReference>
<dbReference type="GO" id="GO:0051213">
    <property type="term" value="F:dioxygenase activity"/>
    <property type="evidence" value="ECO:0007669"/>
    <property type="project" value="UniProtKB-KW"/>
</dbReference>
<keyword evidence="6" id="KW-0408">Iron</keyword>
<evidence type="ECO:0000256" key="4">
    <source>
        <dbReference type="ARBA" id="ARBA00022964"/>
    </source>
</evidence>
<evidence type="ECO:0000256" key="7">
    <source>
        <dbReference type="ARBA" id="ARBA00023242"/>
    </source>
</evidence>
<evidence type="ECO:0000256" key="3">
    <source>
        <dbReference type="ARBA" id="ARBA00022723"/>
    </source>
</evidence>
<dbReference type="PROSITE" id="PS51471">
    <property type="entry name" value="FE2OG_OXY"/>
    <property type="match status" value="1"/>
</dbReference>
<proteinExistence type="inferred from homology"/>
<name>W4GZJ1_APHAT</name>
<dbReference type="InterPro" id="IPR037151">
    <property type="entry name" value="AlkB-like_sf"/>
</dbReference>
<gene>
    <name evidence="9" type="ORF">H257_03852</name>
</gene>
<evidence type="ECO:0000256" key="2">
    <source>
        <dbReference type="ARBA" id="ARBA00007879"/>
    </source>
</evidence>
<dbReference type="GO" id="GO:0005634">
    <property type="term" value="C:nucleus"/>
    <property type="evidence" value="ECO:0007669"/>
    <property type="project" value="UniProtKB-SubCell"/>
</dbReference>
<dbReference type="AlphaFoldDB" id="W4GZJ1"/>
<evidence type="ECO:0000256" key="6">
    <source>
        <dbReference type="ARBA" id="ARBA00023004"/>
    </source>
</evidence>
<dbReference type="SUPFAM" id="SSF51197">
    <property type="entry name" value="Clavaminate synthase-like"/>
    <property type="match status" value="1"/>
</dbReference>
<dbReference type="InterPro" id="IPR005123">
    <property type="entry name" value="Oxoglu/Fe-dep_dioxygenase_dom"/>
</dbReference>
<sequence>MDFAALLREEKRKAVAARQQATATGVIQDQSLVSPSVDGAVECPTLDATPLPFRHRLPVDLNSYQVCKSKVSSVYYIPNWLSGDEEAAILERVHAAPSSAWVQLKHRRLQVWGGSVTNTYTPTPLPSWLQVLSASLVDTRVFDSTHAPNHALINEYKRGDCILPHEDGPMYHPLVAIVSLGADAVMTFRRHLRHLNQSDDPFELNVERRSLLVFMHEAYTQYLHSIDNVVQGTRVSLTIRHALQHS</sequence>
<dbReference type="InterPro" id="IPR032862">
    <property type="entry name" value="ALKBH6"/>
</dbReference>
<dbReference type="EMBL" id="KI913119">
    <property type="protein sequence ID" value="ETV84751.1"/>
    <property type="molecule type" value="Genomic_DNA"/>
</dbReference>
<evidence type="ECO:0000256" key="5">
    <source>
        <dbReference type="ARBA" id="ARBA00023002"/>
    </source>
</evidence>
<feature type="domain" description="Fe2OG dioxygenase" evidence="8">
    <location>
        <begin position="147"/>
        <end position="243"/>
    </location>
</feature>
<evidence type="ECO:0000259" key="8">
    <source>
        <dbReference type="PROSITE" id="PS51471"/>
    </source>
</evidence>